<dbReference type="GO" id="GO:0046872">
    <property type="term" value="F:metal ion binding"/>
    <property type="evidence" value="ECO:0007669"/>
    <property type="project" value="UniProtKB-KW"/>
</dbReference>
<dbReference type="AlphaFoldDB" id="A0A2H0TBA8"/>
<organism evidence="4 5">
    <name type="scientific">Candidatus Nomurabacteria bacterium CG10_big_fil_rev_8_21_14_0_10_35_16</name>
    <dbReference type="NCBI Taxonomy" id="1974731"/>
    <lineage>
        <taxon>Bacteria</taxon>
        <taxon>Candidatus Nomuraibacteriota</taxon>
    </lineage>
</organism>
<evidence type="ECO:0000313" key="4">
    <source>
        <dbReference type="EMBL" id="PIR68298.1"/>
    </source>
</evidence>
<evidence type="ECO:0000259" key="3">
    <source>
        <dbReference type="Pfam" id="PF13023"/>
    </source>
</evidence>
<evidence type="ECO:0000256" key="2">
    <source>
        <dbReference type="ARBA" id="ARBA00022801"/>
    </source>
</evidence>
<comment type="caution">
    <text evidence="4">The sequence shown here is derived from an EMBL/GenBank/DDBJ whole genome shotgun (WGS) entry which is preliminary data.</text>
</comment>
<keyword evidence="2" id="KW-0378">Hydrolase</keyword>
<dbReference type="Proteomes" id="UP000230094">
    <property type="component" value="Unassembled WGS sequence"/>
</dbReference>
<sequence length="198" mass="24026">MKKFSKKFEQLIDFINFTHEFREVVRVARSPNAKRFENDTEHSYQLAMLAWFLIEQDKLKLNKGLCLMYALSHDLVEIYAGDTFCFTKEKKFLQKERERKAFLKIKKRFPQFKGLTEIIKNYEKQKDKESKFIYALDKLIPVIQNYLEDGRLQRSKRVSFKDFLNNKHHKIIVSPEVVEYWQEILEEFTKNKKLYFFG</sequence>
<dbReference type="GO" id="GO:0002953">
    <property type="term" value="F:5'-deoxynucleotidase activity"/>
    <property type="evidence" value="ECO:0007669"/>
    <property type="project" value="InterPro"/>
</dbReference>
<protein>
    <recommendedName>
        <fullName evidence="3">HD domain-containing protein</fullName>
    </recommendedName>
</protein>
<dbReference type="InterPro" id="IPR006674">
    <property type="entry name" value="HD_domain"/>
</dbReference>
<dbReference type="InterPro" id="IPR039356">
    <property type="entry name" value="YfbR/HDDC2"/>
</dbReference>
<dbReference type="Pfam" id="PF13023">
    <property type="entry name" value="HD_3"/>
    <property type="match status" value="1"/>
</dbReference>
<feature type="domain" description="HD" evidence="3">
    <location>
        <begin position="22"/>
        <end position="171"/>
    </location>
</feature>
<dbReference type="Gene3D" id="1.10.3210.10">
    <property type="entry name" value="Hypothetical protein af1432"/>
    <property type="match status" value="1"/>
</dbReference>
<dbReference type="SUPFAM" id="SSF109604">
    <property type="entry name" value="HD-domain/PDEase-like"/>
    <property type="match status" value="1"/>
</dbReference>
<accession>A0A2H0TBA8</accession>
<reference evidence="5" key="1">
    <citation type="submission" date="2017-09" db="EMBL/GenBank/DDBJ databases">
        <title>Depth-based differentiation of microbial function through sediment-hosted aquifers and enrichment of novel symbionts in the deep terrestrial subsurface.</title>
        <authorList>
            <person name="Probst A.J."/>
            <person name="Ladd B."/>
            <person name="Jarett J.K."/>
            <person name="Geller-Mcgrath D.E."/>
            <person name="Sieber C.M.K."/>
            <person name="Emerson J.B."/>
            <person name="Anantharaman K."/>
            <person name="Thomas B.C."/>
            <person name="Malmstrom R."/>
            <person name="Stieglmeier M."/>
            <person name="Klingl A."/>
            <person name="Woyke T."/>
            <person name="Ryan C.M."/>
            <person name="Banfield J.F."/>
        </authorList>
    </citation>
    <scope>NUCLEOTIDE SEQUENCE [LARGE SCALE GENOMIC DNA]</scope>
</reference>
<dbReference type="PANTHER" id="PTHR11845:SF13">
    <property type="entry name" value="5'-DEOXYNUCLEOTIDASE HDDC2"/>
    <property type="match status" value="1"/>
</dbReference>
<evidence type="ECO:0000256" key="1">
    <source>
        <dbReference type="ARBA" id="ARBA00022723"/>
    </source>
</evidence>
<dbReference type="PANTHER" id="PTHR11845">
    <property type="entry name" value="5'-DEOXYNUCLEOTIDASE HDDC2"/>
    <property type="match status" value="1"/>
</dbReference>
<evidence type="ECO:0000313" key="5">
    <source>
        <dbReference type="Proteomes" id="UP000230094"/>
    </source>
</evidence>
<keyword evidence="1" id="KW-0479">Metal-binding</keyword>
<proteinExistence type="predicted"/>
<dbReference type="EMBL" id="PFCQ01000011">
    <property type="protein sequence ID" value="PIR68298.1"/>
    <property type="molecule type" value="Genomic_DNA"/>
</dbReference>
<name>A0A2H0TBA8_9BACT</name>
<dbReference type="GO" id="GO:0005737">
    <property type="term" value="C:cytoplasm"/>
    <property type="evidence" value="ECO:0007669"/>
    <property type="project" value="TreeGrafter"/>
</dbReference>
<gene>
    <name evidence="4" type="ORF">COU49_01905</name>
</gene>